<evidence type="ECO:0000313" key="2">
    <source>
        <dbReference type="EMBL" id="NKY96579.1"/>
    </source>
</evidence>
<organism evidence="2 3">
    <name type="scientific">Nocardiopsis alborubida</name>
    <dbReference type="NCBI Taxonomy" id="146802"/>
    <lineage>
        <taxon>Bacteria</taxon>
        <taxon>Bacillati</taxon>
        <taxon>Actinomycetota</taxon>
        <taxon>Actinomycetes</taxon>
        <taxon>Streptosporangiales</taxon>
        <taxon>Nocardiopsidaceae</taxon>
        <taxon>Nocardiopsis</taxon>
    </lineage>
</organism>
<evidence type="ECO:0000313" key="3">
    <source>
        <dbReference type="Proteomes" id="UP000553209"/>
    </source>
</evidence>
<name>A0A7X6RND6_9ACTN</name>
<protein>
    <submittedName>
        <fullName evidence="2">Uncharacterized protein</fullName>
    </submittedName>
</protein>
<proteinExistence type="predicted"/>
<dbReference type="AlphaFoldDB" id="A0A7X6RND6"/>
<gene>
    <name evidence="2" type="ORF">HGB44_02665</name>
</gene>
<reference evidence="2 3" key="1">
    <citation type="submission" date="2020-04" db="EMBL/GenBank/DDBJ databases">
        <title>MicrobeNet Type strains.</title>
        <authorList>
            <person name="Nicholson A.C."/>
        </authorList>
    </citation>
    <scope>NUCLEOTIDE SEQUENCE [LARGE SCALE GENOMIC DNA]</scope>
    <source>
        <strain evidence="2 3">ATCC 23612</strain>
    </source>
</reference>
<feature type="region of interest" description="Disordered" evidence="1">
    <location>
        <begin position="1"/>
        <end position="21"/>
    </location>
</feature>
<dbReference type="EMBL" id="JAAXPG010000002">
    <property type="protein sequence ID" value="NKY96579.1"/>
    <property type="molecule type" value="Genomic_DNA"/>
</dbReference>
<keyword evidence="3" id="KW-1185">Reference proteome</keyword>
<accession>A0A7X6RND6</accession>
<sequence length="47" mass="5074">MSQSTLTVRAGAPDTPRASEPGIRVKEDNERVVSVFGNSAKRWMAVA</sequence>
<comment type="caution">
    <text evidence="2">The sequence shown here is derived from an EMBL/GenBank/DDBJ whole genome shotgun (WGS) entry which is preliminary data.</text>
</comment>
<evidence type="ECO:0000256" key="1">
    <source>
        <dbReference type="SAM" id="MobiDB-lite"/>
    </source>
</evidence>
<dbReference type="RefSeq" id="WP_168443907.1">
    <property type="nucleotide sequence ID" value="NZ_JAAXPG010000002.1"/>
</dbReference>
<dbReference type="Proteomes" id="UP000553209">
    <property type="component" value="Unassembled WGS sequence"/>
</dbReference>